<organism evidence="2 3">
    <name type="scientific">Nocardia uniformis</name>
    <dbReference type="NCBI Taxonomy" id="53432"/>
    <lineage>
        <taxon>Bacteria</taxon>
        <taxon>Bacillati</taxon>
        <taxon>Actinomycetota</taxon>
        <taxon>Actinomycetes</taxon>
        <taxon>Mycobacteriales</taxon>
        <taxon>Nocardiaceae</taxon>
        <taxon>Nocardia</taxon>
    </lineage>
</organism>
<evidence type="ECO:0000259" key="1">
    <source>
        <dbReference type="Pfam" id="PF13569"/>
    </source>
</evidence>
<feature type="domain" description="DUF4132" evidence="1">
    <location>
        <begin position="836"/>
        <end position="1017"/>
    </location>
</feature>
<proteinExistence type="predicted"/>
<protein>
    <submittedName>
        <fullName evidence="2">DUF4132 domain-containing protein</fullName>
    </submittedName>
</protein>
<name>A0A849C3Q0_9NOCA</name>
<accession>A0A849C3Q0</accession>
<keyword evidence="3" id="KW-1185">Reference proteome</keyword>
<evidence type="ECO:0000313" key="3">
    <source>
        <dbReference type="Proteomes" id="UP000586827"/>
    </source>
</evidence>
<reference evidence="2 3" key="1">
    <citation type="submission" date="2020-05" db="EMBL/GenBank/DDBJ databases">
        <title>MicrobeNet Type strains.</title>
        <authorList>
            <person name="Nicholson A.C."/>
        </authorList>
    </citation>
    <scope>NUCLEOTIDE SEQUENCE [LARGE SCALE GENOMIC DNA]</scope>
    <source>
        <strain evidence="2 3">JCM 3224</strain>
    </source>
</reference>
<gene>
    <name evidence="2" type="ORF">HLB23_14550</name>
</gene>
<dbReference type="Pfam" id="PF13569">
    <property type="entry name" value="DUF4132"/>
    <property type="match status" value="1"/>
</dbReference>
<evidence type="ECO:0000313" key="2">
    <source>
        <dbReference type="EMBL" id="NNH71070.1"/>
    </source>
</evidence>
<dbReference type="AlphaFoldDB" id="A0A849C3Q0"/>
<dbReference type="EMBL" id="JABELX010000005">
    <property type="protein sequence ID" value="NNH71070.1"/>
    <property type="molecule type" value="Genomic_DNA"/>
</dbReference>
<dbReference type="RefSeq" id="WP_157552974.1">
    <property type="nucleotide sequence ID" value="NZ_JABELX010000005.1"/>
</dbReference>
<dbReference type="Proteomes" id="UP000586827">
    <property type="component" value="Unassembled WGS sequence"/>
</dbReference>
<sequence length="1101" mass="120457">MTVAEQRRTAGEDGVDVESLFEPTAKQRRKLLYRRDGLLTPPSMVIDVEVVAEQAQACAQHYGVAVERLNEREPRVGRVLSGEPGAVAELPVDMAAALLTTRTEMPYFLTAGERRRSLADVAALLDHWTVMRGLAFAAEVLLRAVTEPLWVAPEYWHSRGEYDSMRAVLGVLRNRLAACSDDELPPVIALFERYRGVSRHARVVASCLLPSQRDWVATDISEAVAGGDRTQARLLVDAAGTVDQLRLLNTLFAAHWQDGNGVAIDTAAMAITVVDGVGFEVVEVLTGWFDHWDITQALRIPIAEALAVIPTDTAFAALATRSNHPPASTALRQAAQRFPSRALRLLNPADHSAILREHVHGNADLAREQLADLPTTTATFVADELSRVTTQSSGAGASPGILRNPPWENRKRTKLPTVAGLVPPTEPHCAWLPGEREEWRGLVRAEAYEGHGDALARSTNTELTTYALGALVVAGPERALPLLPTARLLWVDDQCPEVRAAIAVFETAAYPMMVDAAREQPRDMEDVVLPYAGVELVDLAAARLDRRTLRPGALRYLRRHARFVAQVLIPRAVGPTAKDRRLATRVLRLLDGLGYGDDIRSAAQEYGPAAATAMTAVVDADPLVLLPTRMPSVPDWVNVAALPQVRATDGEPLSATGVENLLIMLMLAVPGEPYAGVAQVRRDCDPASLADLSWELFAQWQRAGAPTRHSWVYEALGSFGDDTTVESLLEHVRANRSDARSVTALDAFVAIGSDAALLALKFISEKVRTTRVRVGAKERIEAVADRLGLTADQLADRLVPDLGLRADGTTLLDFGPRRFVVGFDEQLRPTIATTDGDRLKALPKPGVRDDAERAEAAHKVFRRLKKDARAVAADQIKRLERAMVTQRRFTVDELRTLFIAHPLRWHVTRRLVWGVYDGETLTGTVRIAEDRTFADSTDDTVSLPDDTVLGVAHPIQFPNEVTGWGEIFADYELLQPFPQMGREVYTVPDELLHASKIVHAGDKADGPRFLSLAARGWLPPETDDGGHIYTFEKPLPHGRYLVISADPGLAAYNLSASNPQSFGVYLRQTRSTSGSITFADLDEVTASEILRDIAWLNSAAN</sequence>
<dbReference type="InterPro" id="IPR025406">
    <property type="entry name" value="DUF4132"/>
</dbReference>
<comment type="caution">
    <text evidence="2">The sequence shown here is derived from an EMBL/GenBank/DDBJ whole genome shotgun (WGS) entry which is preliminary data.</text>
</comment>